<evidence type="ECO:0000256" key="6">
    <source>
        <dbReference type="ARBA" id="ARBA00023460"/>
    </source>
</evidence>
<evidence type="ECO:0000256" key="3">
    <source>
        <dbReference type="ARBA" id="ARBA00022614"/>
    </source>
</evidence>
<dbReference type="InterPro" id="IPR032675">
    <property type="entry name" value="LRR_dom_sf"/>
</dbReference>
<dbReference type="InterPro" id="IPR050576">
    <property type="entry name" value="Cilia_flagella_integrity"/>
</dbReference>
<sequence length="355" mass="38552">METGPSDAGAGAAGPSNAAGGAAVQVVSAGSAMDTSLPVAKDGVLDATGSQLHSLESLELPESLTDLDLTQNRLKTLDPRVLALPGLTSLSFRQNLLTDASSISESKSASGLTQLVFHDNHLKQIPSLRPFSNLERLEMSYNEIRSLQPLTELVDAPLTEMFAANNKITSLEGVAALKKLQVLEVGSNRLKSVEHIEGLTELRQIWLGRNRISSVEGFPTLLNLTIIALPSNRLTSMLGVESCTNLEELYFSHNGISKIEGLQALTKLKVLDVASNMVEKIENLETLTELTDLWLNDNKIASFEGVAEAVQSQRTSLTCIYLENNPLAQKNPAYRPTLLDLFPHLEQLDSTQIRR</sequence>
<dbReference type="InterPro" id="IPR025875">
    <property type="entry name" value="Leu-rich_rpt_4"/>
</dbReference>
<dbReference type="Pfam" id="PF12799">
    <property type="entry name" value="LRR_4"/>
    <property type="match status" value="2"/>
</dbReference>
<gene>
    <name evidence="7" type="ORF">TCHU04912_LOCUS4296</name>
</gene>
<keyword evidence="5" id="KW-0539">Nucleus</keyword>
<organism evidence="7">
    <name type="scientific">Tetraselmis chuii</name>
    <dbReference type="NCBI Taxonomy" id="63592"/>
    <lineage>
        <taxon>Eukaryota</taxon>
        <taxon>Viridiplantae</taxon>
        <taxon>Chlorophyta</taxon>
        <taxon>core chlorophytes</taxon>
        <taxon>Chlorodendrophyceae</taxon>
        <taxon>Chlorodendrales</taxon>
        <taxon>Chlorodendraceae</taxon>
        <taxon>Tetraselmis</taxon>
    </lineage>
</organism>
<dbReference type="SMART" id="SM00369">
    <property type="entry name" value="LRR_TYP"/>
    <property type="match status" value="6"/>
</dbReference>
<evidence type="ECO:0000256" key="4">
    <source>
        <dbReference type="ARBA" id="ARBA00022737"/>
    </source>
</evidence>
<dbReference type="FunFam" id="3.80.10.10:FF:000312">
    <property type="entry name" value="Protein phosphatases pp1 regulatory subunit, putative"/>
    <property type="match status" value="1"/>
</dbReference>
<dbReference type="Gene3D" id="3.80.10.10">
    <property type="entry name" value="Ribonuclease Inhibitor"/>
    <property type="match status" value="3"/>
</dbReference>
<dbReference type="InterPro" id="IPR003591">
    <property type="entry name" value="Leu-rich_rpt_typical-subtyp"/>
</dbReference>
<dbReference type="PROSITE" id="PS51450">
    <property type="entry name" value="LRR"/>
    <property type="match status" value="6"/>
</dbReference>
<dbReference type="PANTHER" id="PTHR45973:SF23">
    <property type="entry name" value="PROTEIN PHOSPHATASE 1 REGULATORY SUBUNIT 7"/>
    <property type="match status" value="1"/>
</dbReference>
<dbReference type="InterPro" id="IPR001611">
    <property type="entry name" value="Leu-rich_rpt"/>
</dbReference>
<dbReference type="SMART" id="SM00365">
    <property type="entry name" value="LRR_SD22"/>
    <property type="match status" value="9"/>
</dbReference>
<evidence type="ECO:0000256" key="5">
    <source>
        <dbReference type="ARBA" id="ARBA00023242"/>
    </source>
</evidence>
<evidence type="ECO:0000256" key="2">
    <source>
        <dbReference type="ARBA" id="ARBA00004430"/>
    </source>
</evidence>
<proteinExistence type="inferred from homology"/>
<protein>
    <recommendedName>
        <fullName evidence="8">Protein phosphatase 1 regulatory subunit 7</fullName>
    </recommendedName>
</protein>
<comment type="similarity">
    <text evidence="6">Belongs to the SDS22 family.</text>
</comment>
<keyword evidence="3" id="KW-0433">Leucine-rich repeat</keyword>
<evidence type="ECO:0000313" key="7">
    <source>
        <dbReference type="EMBL" id="CAD9202063.1"/>
    </source>
</evidence>
<evidence type="ECO:0000256" key="1">
    <source>
        <dbReference type="ARBA" id="ARBA00004123"/>
    </source>
</evidence>
<accession>A0A7S1SLH4</accession>
<name>A0A7S1SLH4_9CHLO</name>
<dbReference type="EMBL" id="HBGG01008544">
    <property type="protein sequence ID" value="CAD9202063.1"/>
    <property type="molecule type" value="Transcribed_RNA"/>
</dbReference>
<evidence type="ECO:0008006" key="8">
    <source>
        <dbReference type="Google" id="ProtNLM"/>
    </source>
</evidence>
<dbReference type="AlphaFoldDB" id="A0A7S1SLH4"/>
<reference evidence="7" key="1">
    <citation type="submission" date="2021-01" db="EMBL/GenBank/DDBJ databases">
        <authorList>
            <person name="Corre E."/>
            <person name="Pelletier E."/>
            <person name="Niang G."/>
            <person name="Scheremetjew M."/>
            <person name="Finn R."/>
            <person name="Kale V."/>
            <person name="Holt S."/>
            <person name="Cochrane G."/>
            <person name="Meng A."/>
            <person name="Brown T."/>
            <person name="Cohen L."/>
        </authorList>
    </citation>
    <scope>NUCLEOTIDE SEQUENCE</scope>
    <source>
        <strain evidence="7">PLY429</strain>
    </source>
</reference>
<keyword evidence="4" id="KW-0677">Repeat</keyword>
<dbReference type="SUPFAM" id="SSF52058">
    <property type="entry name" value="L domain-like"/>
    <property type="match status" value="1"/>
</dbReference>
<dbReference type="GO" id="GO:0005930">
    <property type="term" value="C:axoneme"/>
    <property type="evidence" value="ECO:0007669"/>
    <property type="project" value="UniProtKB-SubCell"/>
</dbReference>
<comment type="subcellular location">
    <subcellularLocation>
        <location evidence="2">Cytoplasm</location>
        <location evidence="2">Cytoskeleton</location>
        <location evidence="2">Cilium axoneme</location>
    </subcellularLocation>
    <subcellularLocation>
        <location evidence="1">Nucleus</location>
    </subcellularLocation>
</comment>
<dbReference type="PANTHER" id="PTHR45973">
    <property type="entry name" value="PROTEIN PHOSPHATASE 1 REGULATORY SUBUNIT SDS22-RELATED"/>
    <property type="match status" value="1"/>
</dbReference>